<proteinExistence type="predicted"/>
<dbReference type="PANTHER" id="PTHR11228:SF7">
    <property type="entry name" value="PQQA PEPTIDE CYCLASE"/>
    <property type="match status" value="1"/>
</dbReference>
<dbReference type="CDD" id="cd01335">
    <property type="entry name" value="Radical_SAM"/>
    <property type="match status" value="1"/>
</dbReference>
<evidence type="ECO:0000256" key="4">
    <source>
        <dbReference type="ARBA" id="ARBA00023014"/>
    </source>
</evidence>
<dbReference type="GO" id="GO:0046872">
    <property type="term" value="F:metal ion binding"/>
    <property type="evidence" value="ECO:0007669"/>
    <property type="project" value="UniProtKB-KW"/>
</dbReference>
<protein>
    <submittedName>
        <fullName evidence="6">Radical SAM domain protein</fullName>
    </submittedName>
</protein>
<reference evidence="6" key="1">
    <citation type="submission" date="2018-07" db="EMBL/GenBank/DDBJ databases">
        <authorList>
            <person name="Quirk P.G."/>
            <person name="Krulwich T.A."/>
        </authorList>
    </citation>
    <scope>NUCLEOTIDE SEQUENCE</scope>
</reference>
<dbReference type="GO" id="GO:0051536">
    <property type="term" value="F:iron-sulfur cluster binding"/>
    <property type="evidence" value="ECO:0007669"/>
    <property type="project" value="UniProtKB-KW"/>
</dbReference>
<sequence>MKALMDSLNDKPFAQSEMLADGGGAPADGGLRIKFSDPDVTAAGEPRAGVPLLRLETLWFNTGTLCNLTCDNCYIESSPRNDRLAYLRRSDVRVFLDEAARRDPPPAEIGFTGGEPFMNPDILGMLEDVLQAGYRALVLTNAMKPMQRLKEPLLGLHRRHGERLALRVSLDHYAAAGHERLRGERAWQPTIDGLRWLCGHGFNVSIAGRTIWKESPAQLRAGFRALFETLRIDVDAADPTRLVLFPEMEADADVPEITERCWAILGKTPASVMCATSRMVIKRRGADGPSVVACTLLPYDEAFELGATLAEAGRTVKLNHRHCARFCVLGGASCSAGE</sequence>
<dbReference type="InterPro" id="IPR058240">
    <property type="entry name" value="rSAM_sf"/>
</dbReference>
<evidence type="ECO:0000313" key="6">
    <source>
        <dbReference type="EMBL" id="SUS06684.1"/>
    </source>
</evidence>
<dbReference type="InterPro" id="IPR007197">
    <property type="entry name" value="rSAM"/>
</dbReference>
<gene>
    <name evidence="6" type="ORF">DF3PB_3100003</name>
</gene>
<keyword evidence="2" id="KW-0479">Metal-binding</keyword>
<evidence type="ECO:0000256" key="3">
    <source>
        <dbReference type="ARBA" id="ARBA00023004"/>
    </source>
</evidence>
<organism evidence="6">
    <name type="scientific">metagenome</name>
    <dbReference type="NCBI Taxonomy" id="256318"/>
    <lineage>
        <taxon>unclassified sequences</taxon>
        <taxon>metagenomes</taxon>
    </lineage>
</organism>
<dbReference type="SFLD" id="SFLDS00029">
    <property type="entry name" value="Radical_SAM"/>
    <property type="match status" value="1"/>
</dbReference>
<dbReference type="GO" id="GO:0003824">
    <property type="term" value="F:catalytic activity"/>
    <property type="evidence" value="ECO:0007669"/>
    <property type="project" value="InterPro"/>
</dbReference>
<evidence type="ECO:0000259" key="5">
    <source>
        <dbReference type="Pfam" id="PF04055"/>
    </source>
</evidence>
<dbReference type="AlphaFoldDB" id="A0A380TGA1"/>
<dbReference type="PANTHER" id="PTHR11228">
    <property type="entry name" value="RADICAL SAM DOMAIN PROTEIN"/>
    <property type="match status" value="1"/>
</dbReference>
<dbReference type="SFLD" id="SFLDG01067">
    <property type="entry name" value="SPASM/twitch_domain_containing"/>
    <property type="match status" value="1"/>
</dbReference>
<dbReference type="Pfam" id="PF04055">
    <property type="entry name" value="Radical_SAM"/>
    <property type="match status" value="1"/>
</dbReference>
<feature type="domain" description="Radical SAM core" evidence="5">
    <location>
        <begin position="61"/>
        <end position="205"/>
    </location>
</feature>
<dbReference type="InterPro" id="IPR013785">
    <property type="entry name" value="Aldolase_TIM"/>
</dbReference>
<dbReference type="Gene3D" id="3.20.20.70">
    <property type="entry name" value="Aldolase class I"/>
    <property type="match status" value="1"/>
</dbReference>
<accession>A0A380TGA1</accession>
<evidence type="ECO:0000256" key="2">
    <source>
        <dbReference type="ARBA" id="ARBA00022723"/>
    </source>
</evidence>
<dbReference type="SUPFAM" id="SSF102114">
    <property type="entry name" value="Radical SAM enzymes"/>
    <property type="match status" value="1"/>
</dbReference>
<dbReference type="EMBL" id="UIDG01000236">
    <property type="protein sequence ID" value="SUS06684.1"/>
    <property type="molecule type" value="Genomic_DNA"/>
</dbReference>
<keyword evidence="1" id="KW-0949">S-adenosyl-L-methionine</keyword>
<evidence type="ECO:0000256" key="1">
    <source>
        <dbReference type="ARBA" id="ARBA00022691"/>
    </source>
</evidence>
<keyword evidence="3" id="KW-0408">Iron</keyword>
<dbReference type="InterPro" id="IPR050377">
    <property type="entry name" value="Radical_SAM_PqqE_MftC-like"/>
</dbReference>
<keyword evidence="4" id="KW-0411">Iron-sulfur</keyword>
<name>A0A380TGA1_9ZZZZ</name>